<dbReference type="PANTHER" id="PTHR45913">
    <property type="entry name" value="EPM2A-INTERACTING PROTEIN 1"/>
    <property type="match status" value="1"/>
</dbReference>
<feature type="domain" description="SPIN-DOC-like zinc-finger" evidence="1">
    <location>
        <begin position="16"/>
        <end position="72"/>
    </location>
</feature>
<proteinExistence type="predicted"/>
<reference evidence="2" key="1">
    <citation type="submission" date="2018-04" db="EMBL/GenBank/DDBJ databases">
        <title>Transcriptome assembly of Sipha flava.</title>
        <authorList>
            <person name="Scully E.D."/>
            <person name="Geib S.M."/>
            <person name="Palmer N.A."/>
            <person name="Koch K."/>
            <person name="Bradshaw J."/>
            <person name="Heng-Moss T."/>
            <person name="Sarath G."/>
        </authorList>
    </citation>
    <scope>NUCLEOTIDE SEQUENCE</scope>
</reference>
<sequence>MSVKRKIDSENRSYKESWESDYLITNNNGKLQCLVCMNVVSVPKEYNVRRHYTTMHEKKYATYTNESRRALVADLKKKLKQQTGMFGKILRSQSHSLHASYAVSLELAKAKKPFTDANLIKKCAVEMAKAFEDSKMAEKFESVQFSHQTIQRRVVAMGEQIENSYSNCLAWLKKVRISHCLDESTDQSDVSQLLIFVLFMEQQKEKTSMRL</sequence>
<evidence type="ECO:0000259" key="1">
    <source>
        <dbReference type="Pfam" id="PF18658"/>
    </source>
</evidence>
<dbReference type="InterPro" id="IPR040647">
    <property type="entry name" value="SPIN-DOC_Znf-C2H2"/>
</dbReference>
<dbReference type="OrthoDB" id="6609838at2759"/>
<organism evidence="2">
    <name type="scientific">Sipha flava</name>
    <name type="common">yellow sugarcane aphid</name>
    <dbReference type="NCBI Taxonomy" id="143950"/>
    <lineage>
        <taxon>Eukaryota</taxon>
        <taxon>Metazoa</taxon>
        <taxon>Ecdysozoa</taxon>
        <taxon>Arthropoda</taxon>
        <taxon>Hexapoda</taxon>
        <taxon>Insecta</taxon>
        <taxon>Pterygota</taxon>
        <taxon>Neoptera</taxon>
        <taxon>Paraneoptera</taxon>
        <taxon>Hemiptera</taxon>
        <taxon>Sternorrhyncha</taxon>
        <taxon>Aphidomorpha</taxon>
        <taxon>Aphidoidea</taxon>
        <taxon>Aphididae</taxon>
        <taxon>Sipha</taxon>
    </lineage>
</organism>
<dbReference type="PANTHER" id="PTHR45913:SF20">
    <property type="entry name" value="GENERAL TRANSCRIPTION FACTOR II-I REPEAT DOMAIN-CONTAINING PROTEIN 2"/>
    <property type="match status" value="1"/>
</dbReference>
<dbReference type="Pfam" id="PF18658">
    <property type="entry name" value="zf-C2H2_12"/>
    <property type="match status" value="1"/>
</dbReference>
<accession>A0A2S2R8V2</accession>
<dbReference type="EMBL" id="GGMS01017150">
    <property type="protein sequence ID" value="MBY86353.1"/>
    <property type="molecule type" value="Transcribed_RNA"/>
</dbReference>
<gene>
    <name evidence="2" type="primary">Gtf2ird2_6</name>
    <name evidence="2" type="ORF">g.139509</name>
</gene>
<dbReference type="AlphaFoldDB" id="A0A2S2R8V2"/>
<evidence type="ECO:0000313" key="2">
    <source>
        <dbReference type="EMBL" id="MBY86353.1"/>
    </source>
</evidence>
<name>A0A2S2R8V2_9HEMI</name>
<protein>
    <submittedName>
        <fullName evidence="2">General transcription factor II-I repeat domain-containing protein 2</fullName>
    </submittedName>
</protein>